<sequence length="435" mass="47543">MGLPALDQWLVRRMGWQGAVLPTARDIRQWQLARLRDTVAHAQANSPFYALHLGGVEASAIQSVEAYSRLPMMTPEDIRRGGEQLLCVSQDEIARVVTLATSGTTGQPKRIFHTADDLEATVDYFSWGMTNLVESGQTVLVLMPGERPGGVGRLLVDALDRIGARAVTHGVMHDVNIALDQCLKEDAQCIVGSSAHVNMFASAWEKRGLPSGKIQSVLLCWDAAPNAVVHNVERIFGCSALRHWGMIETGLGGAVECFPHSGMHLRETDVFMEIVDPDKGTLLMDGEFGEMVVSTPLRHGMPLIRYRTGDMGRILPDRCECKSPLRRLDTQVFRKEDGLSVGSGRLTLRELNEVLYGVPGLEDFGAWCVDGQLRVVACGDQTALPYLIRTALGSMPVVEQGIEEGLLSLDVIIKDDGTPAIPGLGKRSILRELEN</sequence>
<dbReference type="Pfam" id="PF00501">
    <property type="entry name" value="AMP-binding"/>
    <property type="match status" value="1"/>
</dbReference>
<dbReference type="EMBL" id="AP026709">
    <property type="protein sequence ID" value="BDQ36997.1"/>
    <property type="molecule type" value="Genomic_DNA"/>
</dbReference>
<dbReference type="NCBIfam" id="NF045666">
    <property type="entry name" value="DVU1553_fam_AMP"/>
    <property type="match status" value="1"/>
</dbReference>
<evidence type="ECO:0000313" key="2">
    <source>
        <dbReference type="EMBL" id="BDQ36997.1"/>
    </source>
</evidence>
<dbReference type="InterPro" id="IPR000873">
    <property type="entry name" value="AMP-dep_synth/lig_dom"/>
</dbReference>
<dbReference type="InterPro" id="IPR042099">
    <property type="entry name" value="ANL_N_sf"/>
</dbReference>
<protein>
    <submittedName>
        <fullName evidence="2">AMP-binding protein</fullName>
    </submittedName>
</protein>
<dbReference type="Gene3D" id="3.40.50.12780">
    <property type="entry name" value="N-terminal domain of ligase-like"/>
    <property type="match status" value="1"/>
</dbReference>
<evidence type="ECO:0000313" key="3">
    <source>
        <dbReference type="Proteomes" id="UP001317742"/>
    </source>
</evidence>
<dbReference type="SUPFAM" id="SSF56801">
    <property type="entry name" value="Acetyl-CoA synthetase-like"/>
    <property type="match status" value="1"/>
</dbReference>
<name>A0ABM8B096_9BACT</name>
<evidence type="ECO:0000259" key="1">
    <source>
        <dbReference type="Pfam" id="PF00501"/>
    </source>
</evidence>
<dbReference type="PANTHER" id="PTHR43845:SF1">
    <property type="entry name" value="BLR5969 PROTEIN"/>
    <property type="match status" value="1"/>
</dbReference>
<feature type="domain" description="AMP-dependent synthetase/ligase" evidence="1">
    <location>
        <begin position="100"/>
        <end position="296"/>
    </location>
</feature>
<dbReference type="Proteomes" id="UP001317742">
    <property type="component" value="Chromosome"/>
</dbReference>
<gene>
    <name evidence="2" type="ORF">SYK_13570</name>
</gene>
<dbReference type="RefSeq" id="WP_281762866.1">
    <property type="nucleotide sequence ID" value="NZ_AP026709.1"/>
</dbReference>
<keyword evidence="3" id="KW-1185">Reference proteome</keyword>
<accession>A0ABM8B096</accession>
<organism evidence="2 3">
    <name type="scientific">Pseudodesulfovibrio nedwellii</name>
    <dbReference type="NCBI Taxonomy" id="2973072"/>
    <lineage>
        <taxon>Bacteria</taxon>
        <taxon>Pseudomonadati</taxon>
        <taxon>Thermodesulfobacteriota</taxon>
        <taxon>Desulfovibrionia</taxon>
        <taxon>Desulfovibrionales</taxon>
        <taxon>Desulfovibrionaceae</taxon>
    </lineage>
</organism>
<reference evidence="2 3" key="1">
    <citation type="submission" date="2022-08" db="EMBL/GenBank/DDBJ databases">
        <title>Genome Sequence of the sulphate-reducing bacterium, Pseudodesulfovibrio sp. SYK.</title>
        <authorList>
            <person name="Kondo R."/>
            <person name="Kataoka T."/>
        </authorList>
    </citation>
    <scope>NUCLEOTIDE SEQUENCE [LARGE SCALE GENOMIC DNA]</scope>
    <source>
        <strain evidence="2 3">SYK</strain>
    </source>
</reference>
<proteinExistence type="predicted"/>
<dbReference type="PANTHER" id="PTHR43845">
    <property type="entry name" value="BLR5969 PROTEIN"/>
    <property type="match status" value="1"/>
</dbReference>